<dbReference type="SUPFAM" id="SSF52743">
    <property type="entry name" value="Subtilisin-like"/>
    <property type="match status" value="1"/>
</dbReference>
<dbReference type="Gene3D" id="3.50.30.30">
    <property type="match status" value="1"/>
</dbReference>
<evidence type="ECO:0000313" key="10">
    <source>
        <dbReference type="EMBL" id="KAF9584792.1"/>
    </source>
</evidence>
<protein>
    <recommendedName>
        <fullName evidence="12">Subtilase family protein</fullName>
    </recommendedName>
</protein>
<sequence>DDYDNVNPDKDTPKPDGDPMDCAGHGTHVAGIVAARNTGQSAMGEQDFVGVAPDVTLGAYRVFGCDGEVSDDVLLAALKRAYRDGMDIVNLSLGGSSGWPEEPFAIACNAYIQKGLHISIANGNDGEQGLFEDGAPATAAGAIAVGSVDNTHFLGPAASISWKRVSNQGLAADDETGNGGSPFMIGMAMGADAGDVPMVSFSSDIPYVVYVPSSNPLGCSVIDLNALDRECQVPRQHVIVLFRRGSCTFSDKAKNVANARLGGMLVYDVIPEQRPLGMAIIGYNISAAGLSFEDATQVLDAHKDRPNGGPIKLTAQFMDKNQVLKLASGGKISDFSSWGPDARLRYKPDIIAPGGMIYSTFPLAKGGFTTLQGTSMASPYMAGIQALYLSKYGKTDPFLLLNILQSTAMPTIRPGSTTGLTSAFQQGGGLISMEKLFSDKQPTIVSPTALFLNDTQFQRLDHTVTFTNPSISDYRTWTMVHRPALSINGFDNEHHFIPVNQSEIQYSEKGVDSVGMSPSRFELPPGGKASVQIRFEPPRNLNPEERWLFSGYLEFLCQSQDGSHCESSIISYGGMHGRLVGIPILNPALRYPILKFDRESASGMRKAANVGSSVRPNSDVSSQEEGEEGQGETQNQDRQQRQRRHKSSQHDPSQLVQRDLPDVEWLKAKRKPRKRPAPRPKPVGERKDRYTVGHDEQDWVEVMISVNFPTSLLTIEVESVCPNDHGKGDGGNRVRLELEGGADLGASRFQIESEGTLEEAEQVVQQQTQQTSTVHKDPLEEALVDLMRHRLERSRELAYMPRF</sequence>
<feature type="region of interest" description="Disordered" evidence="7">
    <location>
        <begin position="605"/>
        <end position="692"/>
    </location>
</feature>
<dbReference type="InterPro" id="IPR036852">
    <property type="entry name" value="Peptidase_S8/S53_dom_sf"/>
</dbReference>
<name>A0A9P6G0E9_9FUNG</name>
<feature type="active site" description="Charge relay system" evidence="6">
    <location>
        <position position="375"/>
    </location>
</feature>
<keyword evidence="11" id="KW-1185">Reference proteome</keyword>
<feature type="active site" description="Charge relay system" evidence="6">
    <location>
        <position position="1"/>
    </location>
</feature>
<dbReference type="Gene3D" id="3.40.50.200">
    <property type="entry name" value="Peptidase S8/S53 domain"/>
    <property type="match status" value="2"/>
</dbReference>
<dbReference type="InterPro" id="IPR023828">
    <property type="entry name" value="Peptidase_S8_Ser-AS"/>
</dbReference>
<dbReference type="AlphaFoldDB" id="A0A9P6G0E9"/>
<feature type="compositionally biased region" description="Polar residues" evidence="7">
    <location>
        <begin position="610"/>
        <end position="621"/>
    </location>
</feature>
<keyword evidence="5 6" id="KW-0720">Serine protease</keyword>
<evidence type="ECO:0000256" key="1">
    <source>
        <dbReference type="ARBA" id="ARBA00011073"/>
    </source>
</evidence>
<dbReference type="PROSITE" id="PS00138">
    <property type="entry name" value="SUBTILASE_SER"/>
    <property type="match status" value="1"/>
</dbReference>
<dbReference type="PROSITE" id="PS00137">
    <property type="entry name" value="SUBTILASE_HIS"/>
    <property type="match status" value="1"/>
</dbReference>
<evidence type="ECO:0000313" key="11">
    <source>
        <dbReference type="Proteomes" id="UP000780801"/>
    </source>
</evidence>
<dbReference type="GO" id="GO:0005615">
    <property type="term" value="C:extracellular space"/>
    <property type="evidence" value="ECO:0007669"/>
    <property type="project" value="TreeGrafter"/>
</dbReference>
<dbReference type="Pfam" id="PF00082">
    <property type="entry name" value="Peptidase_S8"/>
    <property type="match status" value="1"/>
</dbReference>
<gene>
    <name evidence="10" type="ORF">BGW38_005148</name>
</gene>
<feature type="non-terminal residue" evidence="10">
    <location>
        <position position="1"/>
    </location>
</feature>
<dbReference type="Proteomes" id="UP000780801">
    <property type="component" value="Unassembled WGS sequence"/>
</dbReference>
<dbReference type="GO" id="GO:0004252">
    <property type="term" value="F:serine-type endopeptidase activity"/>
    <property type="evidence" value="ECO:0007669"/>
    <property type="project" value="UniProtKB-UniRule"/>
</dbReference>
<dbReference type="InterPro" id="IPR003137">
    <property type="entry name" value="PA_domain"/>
</dbReference>
<evidence type="ECO:0000256" key="5">
    <source>
        <dbReference type="ARBA" id="ARBA00022825"/>
    </source>
</evidence>
<dbReference type="EMBL" id="JAABOA010000326">
    <property type="protein sequence ID" value="KAF9584792.1"/>
    <property type="molecule type" value="Genomic_DNA"/>
</dbReference>
<evidence type="ECO:0000256" key="2">
    <source>
        <dbReference type="ARBA" id="ARBA00022512"/>
    </source>
</evidence>
<evidence type="ECO:0000256" key="6">
    <source>
        <dbReference type="PROSITE-ProRule" id="PRU01240"/>
    </source>
</evidence>
<feature type="domain" description="PA" evidence="9">
    <location>
        <begin position="209"/>
        <end position="296"/>
    </location>
</feature>
<dbReference type="InterPro" id="IPR050131">
    <property type="entry name" value="Peptidase_S8_subtilisin-like"/>
</dbReference>
<dbReference type="Pfam" id="PF02225">
    <property type="entry name" value="PA"/>
    <property type="match status" value="1"/>
</dbReference>
<accession>A0A9P6G0E9</accession>
<dbReference type="InterPro" id="IPR000209">
    <property type="entry name" value="Peptidase_S8/S53_dom"/>
</dbReference>
<evidence type="ECO:0000256" key="3">
    <source>
        <dbReference type="ARBA" id="ARBA00022670"/>
    </source>
</evidence>
<evidence type="ECO:0000256" key="7">
    <source>
        <dbReference type="SAM" id="MobiDB-lite"/>
    </source>
</evidence>
<dbReference type="PRINTS" id="PR00723">
    <property type="entry name" value="SUBTILISIN"/>
</dbReference>
<feature type="domain" description="Peptidase S8/S53" evidence="8">
    <location>
        <begin position="2"/>
        <end position="413"/>
    </location>
</feature>
<feature type="region of interest" description="Disordered" evidence="7">
    <location>
        <begin position="1"/>
        <end position="20"/>
    </location>
</feature>
<keyword evidence="2" id="KW-0964">Secreted</keyword>
<keyword evidence="3 6" id="KW-0645">Protease</keyword>
<feature type="compositionally biased region" description="Basic and acidic residues" evidence="7">
    <location>
        <begin position="7"/>
        <end position="17"/>
    </location>
</feature>
<dbReference type="GO" id="GO:0006508">
    <property type="term" value="P:proteolysis"/>
    <property type="evidence" value="ECO:0007669"/>
    <property type="project" value="UniProtKB-KW"/>
</dbReference>
<dbReference type="InterPro" id="IPR015500">
    <property type="entry name" value="Peptidase_S8_subtilisin-rel"/>
</dbReference>
<dbReference type="PANTHER" id="PTHR43806">
    <property type="entry name" value="PEPTIDASE S8"/>
    <property type="match status" value="1"/>
</dbReference>
<evidence type="ECO:0000256" key="4">
    <source>
        <dbReference type="ARBA" id="ARBA00022801"/>
    </source>
</evidence>
<feature type="compositionally biased region" description="Basic residues" evidence="7">
    <location>
        <begin position="668"/>
        <end position="678"/>
    </location>
</feature>
<keyword evidence="2" id="KW-0134">Cell wall</keyword>
<evidence type="ECO:0000259" key="9">
    <source>
        <dbReference type="Pfam" id="PF02225"/>
    </source>
</evidence>
<proteinExistence type="inferred from homology"/>
<comment type="caution">
    <text evidence="10">The sequence shown here is derived from an EMBL/GenBank/DDBJ whole genome shotgun (WGS) entry which is preliminary data.</text>
</comment>
<reference evidence="10" key="1">
    <citation type="journal article" date="2020" name="Fungal Divers.">
        <title>Resolving the Mortierellaceae phylogeny through synthesis of multi-gene phylogenetics and phylogenomics.</title>
        <authorList>
            <person name="Vandepol N."/>
            <person name="Liber J."/>
            <person name="Desiro A."/>
            <person name="Na H."/>
            <person name="Kennedy M."/>
            <person name="Barry K."/>
            <person name="Grigoriev I.V."/>
            <person name="Miller A.N."/>
            <person name="O'Donnell K."/>
            <person name="Stajich J.E."/>
            <person name="Bonito G."/>
        </authorList>
    </citation>
    <scope>NUCLEOTIDE SEQUENCE</scope>
    <source>
        <strain evidence="10">KOD1015</strain>
    </source>
</reference>
<organism evidence="10 11">
    <name type="scientific">Lunasporangiospora selenospora</name>
    <dbReference type="NCBI Taxonomy" id="979761"/>
    <lineage>
        <taxon>Eukaryota</taxon>
        <taxon>Fungi</taxon>
        <taxon>Fungi incertae sedis</taxon>
        <taxon>Mucoromycota</taxon>
        <taxon>Mortierellomycotina</taxon>
        <taxon>Mortierellomycetes</taxon>
        <taxon>Mortierellales</taxon>
        <taxon>Mortierellaceae</taxon>
        <taxon>Lunasporangiospora</taxon>
    </lineage>
</organism>
<comment type="similarity">
    <text evidence="1 6">Belongs to the peptidase S8 family.</text>
</comment>
<dbReference type="PROSITE" id="PS51892">
    <property type="entry name" value="SUBTILASE"/>
    <property type="match status" value="1"/>
</dbReference>
<dbReference type="OrthoDB" id="10020333at2759"/>
<dbReference type="PANTHER" id="PTHR43806:SF66">
    <property type="entry name" value="SERIN ENDOPEPTIDASE"/>
    <property type="match status" value="1"/>
</dbReference>
<feature type="compositionally biased region" description="Basic and acidic residues" evidence="7">
    <location>
        <begin position="682"/>
        <end position="692"/>
    </location>
</feature>
<dbReference type="InterPro" id="IPR022398">
    <property type="entry name" value="Peptidase_S8_His-AS"/>
</dbReference>
<feature type="active site" description="Charge relay system" evidence="6">
    <location>
        <position position="25"/>
    </location>
</feature>
<evidence type="ECO:0000259" key="8">
    <source>
        <dbReference type="Pfam" id="PF00082"/>
    </source>
</evidence>
<keyword evidence="4 6" id="KW-0378">Hydrolase</keyword>
<evidence type="ECO:0008006" key="12">
    <source>
        <dbReference type="Google" id="ProtNLM"/>
    </source>
</evidence>